<keyword evidence="4" id="KW-1185">Reference proteome</keyword>
<dbReference type="STRING" id="525640.SAMN04487971_102102"/>
<organism evidence="3 4">
    <name type="scientific">Paracoccus chinensis</name>
    <dbReference type="NCBI Taxonomy" id="525640"/>
    <lineage>
        <taxon>Bacteria</taxon>
        <taxon>Pseudomonadati</taxon>
        <taxon>Pseudomonadota</taxon>
        <taxon>Alphaproteobacteria</taxon>
        <taxon>Rhodobacterales</taxon>
        <taxon>Paracoccaceae</taxon>
        <taxon>Paracoccus</taxon>
    </lineage>
</organism>
<feature type="region of interest" description="Disordered" evidence="1">
    <location>
        <begin position="1"/>
        <end position="36"/>
    </location>
</feature>
<dbReference type="AlphaFoldDB" id="A0A1G9DKA0"/>
<feature type="transmembrane region" description="Helical" evidence="2">
    <location>
        <begin position="252"/>
        <end position="273"/>
    </location>
</feature>
<feature type="transmembrane region" description="Helical" evidence="2">
    <location>
        <begin position="91"/>
        <end position="115"/>
    </location>
</feature>
<gene>
    <name evidence="3" type="ORF">SAMN04487971_102102</name>
</gene>
<keyword evidence="2" id="KW-0812">Transmembrane</keyword>
<feature type="transmembrane region" description="Helical" evidence="2">
    <location>
        <begin position="121"/>
        <end position="141"/>
    </location>
</feature>
<reference evidence="4" key="1">
    <citation type="submission" date="2016-10" db="EMBL/GenBank/DDBJ databases">
        <authorList>
            <person name="Varghese N."/>
            <person name="Submissions S."/>
        </authorList>
    </citation>
    <scope>NUCLEOTIDE SEQUENCE [LARGE SCALE GENOMIC DNA]</scope>
    <source>
        <strain evidence="4">CGMCC 1.7655</strain>
    </source>
</reference>
<protein>
    <submittedName>
        <fullName evidence="3">Uncharacterized membrane protein</fullName>
    </submittedName>
</protein>
<evidence type="ECO:0000256" key="1">
    <source>
        <dbReference type="SAM" id="MobiDB-lite"/>
    </source>
</evidence>
<feature type="transmembrane region" description="Helical" evidence="2">
    <location>
        <begin position="279"/>
        <end position="299"/>
    </location>
</feature>
<name>A0A1G9DKA0_9RHOB</name>
<dbReference type="Pfam" id="PF09955">
    <property type="entry name" value="DUF2189"/>
    <property type="match status" value="1"/>
</dbReference>
<keyword evidence="2" id="KW-0472">Membrane</keyword>
<dbReference type="OrthoDB" id="9809543at2"/>
<evidence type="ECO:0000313" key="3">
    <source>
        <dbReference type="EMBL" id="SDK64353.1"/>
    </source>
</evidence>
<accession>A0A1G9DKA0</accession>
<evidence type="ECO:0000256" key="2">
    <source>
        <dbReference type="SAM" id="Phobius"/>
    </source>
</evidence>
<dbReference type="Proteomes" id="UP000199555">
    <property type="component" value="Unassembled WGS sequence"/>
</dbReference>
<feature type="transmembrane region" description="Helical" evidence="2">
    <location>
        <begin position="176"/>
        <end position="198"/>
    </location>
</feature>
<proteinExistence type="predicted"/>
<sequence length="318" mass="33934">MSDPGVPRPQPIPDPTRPPMPDPAPDPAPGPAGARRVNFTRLTSYDEPGMPYRPGSVRDDITPDAIPTPALVGLEAIVESLRAGWSDFQRAPAFGLFFAGFYVLGGLVLTAVATASGQEWWLMPFVVGFPLIAPFAAVGLYEVSRRIEAGLPLDWPGVLGAVFAQKDRQVPSMAMAILLMFMFWVFVAHTIFAVFMGIQSLTNITTSPEILLTGRGLTMLALGTVIGAGFAAALFGMTVGGLPLILDREVDLVSAIIASFDAVTSNALVMLAWALVIALILFAGIAPLFLGLFIALPVLGHASWHMYRHLLPPEDDEG</sequence>
<evidence type="ECO:0000313" key="4">
    <source>
        <dbReference type="Proteomes" id="UP000199555"/>
    </source>
</evidence>
<feature type="compositionally biased region" description="Pro residues" evidence="1">
    <location>
        <begin position="1"/>
        <end position="30"/>
    </location>
</feature>
<keyword evidence="2" id="KW-1133">Transmembrane helix</keyword>
<feature type="transmembrane region" description="Helical" evidence="2">
    <location>
        <begin position="218"/>
        <end position="245"/>
    </location>
</feature>
<dbReference type="InterPro" id="IPR018692">
    <property type="entry name" value="DUF2189"/>
</dbReference>
<dbReference type="EMBL" id="FNGE01000002">
    <property type="protein sequence ID" value="SDK64353.1"/>
    <property type="molecule type" value="Genomic_DNA"/>
</dbReference>